<keyword evidence="2" id="KW-0067">ATP-binding</keyword>
<protein>
    <submittedName>
        <fullName evidence="2">DEAD/DEAH box helicase family protein</fullName>
    </submittedName>
</protein>
<dbReference type="SMART" id="SM00487">
    <property type="entry name" value="DEXDc"/>
    <property type="match status" value="1"/>
</dbReference>
<dbReference type="Proteomes" id="UP000663970">
    <property type="component" value="Unassembled WGS sequence"/>
</dbReference>
<dbReference type="InterPro" id="IPR014001">
    <property type="entry name" value="Helicase_ATP-bd"/>
</dbReference>
<dbReference type="Pfam" id="PF13307">
    <property type="entry name" value="Helicase_C_2"/>
    <property type="match status" value="1"/>
</dbReference>
<dbReference type="SUPFAM" id="SSF52540">
    <property type="entry name" value="P-loop containing nucleoside triphosphate hydrolases"/>
    <property type="match status" value="2"/>
</dbReference>
<dbReference type="InterPro" id="IPR011545">
    <property type="entry name" value="DEAD/DEAH_box_helicase_dom"/>
</dbReference>
<reference evidence="2 3" key="1">
    <citation type="submission" date="2020-12" db="EMBL/GenBank/DDBJ databases">
        <title>Oil enriched cultivation method for isolating marine PHA-producing bacteria.</title>
        <authorList>
            <person name="Zheng W."/>
            <person name="Yu S."/>
            <person name="Huang Y."/>
        </authorList>
    </citation>
    <scope>NUCLEOTIDE SEQUENCE [LARGE SCALE GENOMIC DNA]</scope>
    <source>
        <strain evidence="2 3">SY-2-6</strain>
    </source>
</reference>
<dbReference type="PROSITE" id="PS51192">
    <property type="entry name" value="HELICASE_ATP_BIND_1"/>
    <property type="match status" value="1"/>
</dbReference>
<comment type="caution">
    <text evidence="2">The sequence shown here is derived from an EMBL/GenBank/DDBJ whole genome shotgun (WGS) entry which is preliminary data.</text>
</comment>
<organism evidence="2 3">
    <name type="scientific">Halobacillus kuroshimensis</name>
    <dbReference type="NCBI Taxonomy" id="302481"/>
    <lineage>
        <taxon>Bacteria</taxon>
        <taxon>Bacillati</taxon>
        <taxon>Bacillota</taxon>
        <taxon>Bacilli</taxon>
        <taxon>Bacillales</taxon>
        <taxon>Bacillaceae</taxon>
        <taxon>Halobacillus</taxon>
    </lineage>
</organism>
<keyword evidence="3" id="KW-1185">Reference proteome</keyword>
<dbReference type="InterPro" id="IPR006555">
    <property type="entry name" value="ATP-dep_Helicase_C"/>
</dbReference>
<gene>
    <name evidence="2" type="ORF">JF544_06635</name>
</gene>
<keyword evidence="2" id="KW-0547">Nucleotide-binding</keyword>
<dbReference type="EMBL" id="JAEKJY010000002">
    <property type="protein sequence ID" value="MBN8234918.1"/>
    <property type="molecule type" value="Genomic_DNA"/>
</dbReference>
<dbReference type="Pfam" id="PF00270">
    <property type="entry name" value="DEAD"/>
    <property type="match status" value="1"/>
</dbReference>
<dbReference type="Gene3D" id="3.40.50.300">
    <property type="entry name" value="P-loop containing nucleotide triphosphate hydrolases"/>
    <property type="match status" value="2"/>
</dbReference>
<dbReference type="InterPro" id="IPR027417">
    <property type="entry name" value="P-loop_NTPase"/>
</dbReference>
<dbReference type="CDD" id="cd00046">
    <property type="entry name" value="SF2-N"/>
    <property type="match status" value="1"/>
</dbReference>
<dbReference type="GO" id="GO:0004386">
    <property type="term" value="F:helicase activity"/>
    <property type="evidence" value="ECO:0007669"/>
    <property type="project" value="UniProtKB-KW"/>
</dbReference>
<accession>A0ABS3DUB0</accession>
<evidence type="ECO:0000313" key="2">
    <source>
        <dbReference type="EMBL" id="MBN8234918.1"/>
    </source>
</evidence>
<keyword evidence="2" id="KW-0378">Hydrolase</keyword>
<keyword evidence="2" id="KW-0347">Helicase</keyword>
<evidence type="ECO:0000313" key="3">
    <source>
        <dbReference type="Proteomes" id="UP000663970"/>
    </source>
</evidence>
<proteinExistence type="predicted"/>
<name>A0ABS3DUB0_9BACI</name>
<sequence>MAFTSSFKKQSTVSSPKSLFGDLRNRSVKGLLDHQSFVLDKYHKEALKKSNVALELPTGSGKTLVGLLIAEYRRRLFGEQVLYLCPTKQLVNQVVEHSQTKYGIRTHAFTGNQKYFNPQDLSDFTSSETIGVTTYSGLFNTNPFAKNPDVIILDDSHAAENYISDFWSVNINRYDNEEIYHLIVKIIKNKIKPAQFQRLVTSTPDYSDLEWVEKLPTLKYAQLFNDLIPALDEFLKETDLSYSWGMIRNNLEGTHLYLSYNNISIRPNIPPSLTHTPFSNAKQRIFMSATLGESGDLERNLGVKNIHRIEKPEDWDKQGLGRRLFFFPETIMEEKEATNFAIRMTKEVERSLVLVPNDKESSKIEELFNDQTDSSIFLATAIEKTKEEFVESSNAVTILSNRFDGIDFAEDECRLMIIKGTPTGTNLQEKFLVSRLAASVLYQDKVRTRLIQAVGRCTRSTVDYSAICILGKSLIDELVPNRKRSLLHPEMQAEIKFGYDESRNKNDKDELIENLNIFLERGEEWDAADEQILLLRDTLDQQKLSLSEQLLKAAKHEVNYQYAIWNGNYSKAIDECESVLTCIAGSSELKGYRAFWNYLAGSAAWLAFQSGDESYRNIPPRFFEKAANCTESVPWIHEIAHLAKTEEEGSDKSDYLLTLLVEGLERNIKEMGVVDKRKFEREAQLILNNLSKHSKFEEGHRRLGRLLGFSSYNTEEETGPDPWWVIGSDFCIVSEDKIYEPNDDDFPSIANKKVSAAHVRQASSHPQWIKNNEHRLEHEAKIIPVMITNAVSLEENARSISEEVYYKSYEDFLELAREGIALVRKLRQTFTQEGEESWRIRAMAEFQNRGLDPSSIIEKFSSKKLSEL</sequence>
<feature type="domain" description="Helicase ATP-binding" evidence="1">
    <location>
        <begin position="43"/>
        <end position="309"/>
    </location>
</feature>
<dbReference type="RefSeq" id="WP_206933074.1">
    <property type="nucleotide sequence ID" value="NZ_JAEKJY010000002.1"/>
</dbReference>
<evidence type="ECO:0000259" key="1">
    <source>
        <dbReference type="PROSITE" id="PS51192"/>
    </source>
</evidence>